<dbReference type="Pfam" id="PF00696">
    <property type="entry name" value="AA_kinase"/>
    <property type="match status" value="1"/>
</dbReference>
<dbReference type="InterPro" id="IPR001341">
    <property type="entry name" value="Asp_kinase"/>
</dbReference>
<name>A0A7W8CSU4_9BACL</name>
<dbReference type="GO" id="GO:0009088">
    <property type="term" value="P:threonine biosynthetic process"/>
    <property type="evidence" value="ECO:0007669"/>
    <property type="project" value="UniProtKB-UniPathway"/>
</dbReference>
<dbReference type="GO" id="GO:0009089">
    <property type="term" value="P:lysine biosynthetic process via diaminopimelate"/>
    <property type="evidence" value="ECO:0007669"/>
    <property type="project" value="UniProtKB-UniPathway"/>
</dbReference>
<keyword evidence="12" id="KW-0220">Diaminopimelate biosynthesis</keyword>
<dbReference type="Gene3D" id="3.40.1160.10">
    <property type="entry name" value="Acetylglutamate kinase-like"/>
    <property type="match status" value="1"/>
</dbReference>
<feature type="binding site" evidence="16">
    <location>
        <begin position="173"/>
        <end position="174"/>
    </location>
    <ligand>
        <name>ATP</name>
        <dbReference type="ChEBI" id="CHEBI:30616"/>
    </ligand>
</feature>
<dbReference type="CDD" id="cd04923">
    <property type="entry name" value="ACT_AK-LysC-DapG-like_2"/>
    <property type="match status" value="1"/>
</dbReference>
<dbReference type="UniPathway" id="UPA00051">
    <property type="reaction ID" value="UER00462"/>
</dbReference>
<comment type="catalytic activity">
    <reaction evidence="14 17">
        <text>L-aspartate + ATP = 4-phospho-L-aspartate + ADP</text>
        <dbReference type="Rhea" id="RHEA:23776"/>
        <dbReference type="ChEBI" id="CHEBI:29991"/>
        <dbReference type="ChEBI" id="CHEBI:30616"/>
        <dbReference type="ChEBI" id="CHEBI:57535"/>
        <dbReference type="ChEBI" id="CHEBI:456216"/>
        <dbReference type="EC" id="2.7.2.4"/>
    </reaction>
</comment>
<dbReference type="CDD" id="cd04913">
    <property type="entry name" value="ACT_AKii-LysC-BS-like_1"/>
    <property type="match status" value="1"/>
</dbReference>
<evidence type="ECO:0000256" key="18">
    <source>
        <dbReference type="RuleBase" id="RU004249"/>
    </source>
</evidence>
<dbReference type="NCBIfam" id="NF005156">
    <property type="entry name" value="PRK06635.1-5"/>
    <property type="match status" value="1"/>
</dbReference>
<sequence length="404" mass="43515">METVVMKFGGTSVATPEKIIGVAKRAIREKEKGLRVVIVVSAMGKTTDTLLELAGDISSQPPKREMDMLLATGEQVTIALLAMAFKMLGHEALSFTGWQAGIETESVPRNARIEQIHTERIEQALSDGYFCVVAGFQGVDKIGNITTLGRGGSDTTAVALAAALRADKCEIYTDVDGVYTSDPRFVTGARKLEQISYDEMLELANLGAGVLHPRAVEFAKNNHVPLSVRASYSDEPGTIIQEVITVEKNLIVRGVAFESGIARVTVTYKKAFNGSLANIFTTLAKHHIDVDIIVQSITDDAPPSVSFSIKEDSLEETRRVLAERQEEIGFLAATYEVGLSKVSIVGSGMVSNPGVAAQMFDILRLEGIPVKMVSTSEIKISVVVPEADMKLSANALHDAYGLSR</sequence>
<organism evidence="20 21">
    <name type="scientific">Planococcus koreensis</name>
    <dbReference type="NCBI Taxonomy" id="112331"/>
    <lineage>
        <taxon>Bacteria</taxon>
        <taxon>Bacillati</taxon>
        <taxon>Bacillota</taxon>
        <taxon>Bacilli</taxon>
        <taxon>Bacillales</taxon>
        <taxon>Caryophanaceae</taxon>
        <taxon>Planococcus</taxon>
    </lineage>
</organism>
<dbReference type="Gene3D" id="3.30.2130.10">
    <property type="entry name" value="VC0802-like"/>
    <property type="match status" value="1"/>
</dbReference>
<evidence type="ECO:0000313" key="21">
    <source>
        <dbReference type="Proteomes" id="UP000525923"/>
    </source>
</evidence>
<protein>
    <recommendedName>
        <fullName evidence="17">Aspartokinase</fullName>
        <ecNumber evidence="17">2.7.2.4</ecNumber>
    </recommendedName>
</protein>
<comment type="pathway">
    <text evidence="2 18">Amino-acid biosynthesis; L-lysine biosynthesis via DAP pathway; (S)-tetrahydrodipicolinate from L-aspartate: step 1/4.</text>
</comment>
<dbReference type="InterPro" id="IPR005260">
    <property type="entry name" value="Asp_kin_monofn"/>
</dbReference>
<keyword evidence="13" id="KW-0457">Lysine biosynthesis</keyword>
<keyword evidence="11 16" id="KW-0067">ATP-binding</keyword>
<dbReference type="Proteomes" id="UP000525923">
    <property type="component" value="Unassembled WGS sequence"/>
</dbReference>
<comment type="subunit">
    <text evidence="15">Tetramer consisting of 2 isoforms Alpha (catalytic and regulation) and of a homodimer of 2 isoforms Beta (regulation).</text>
</comment>
<dbReference type="PROSITE" id="PS51671">
    <property type="entry name" value="ACT"/>
    <property type="match status" value="1"/>
</dbReference>
<dbReference type="AlphaFoldDB" id="A0A7W8CSU4"/>
<feature type="binding site" evidence="16">
    <location>
        <begin position="7"/>
        <end position="10"/>
    </location>
    <ligand>
        <name>ATP</name>
        <dbReference type="ChEBI" id="CHEBI:30616"/>
    </ligand>
</feature>
<dbReference type="InterPro" id="IPR018042">
    <property type="entry name" value="Aspartate_kinase_CS"/>
</dbReference>
<reference evidence="20 21" key="1">
    <citation type="submission" date="2020-08" db="EMBL/GenBank/DDBJ databases">
        <title>Genomic Encyclopedia of Type Strains, Phase IV (KMG-IV): sequencing the most valuable type-strain genomes for metagenomic binning, comparative biology and taxonomic classification.</title>
        <authorList>
            <person name="Goeker M."/>
        </authorList>
    </citation>
    <scope>NUCLEOTIDE SEQUENCE [LARGE SCALE GENOMIC DNA]</scope>
    <source>
        <strain evidence="20 21">DSM 15895</strain>
    </source>
</reference>
<dbReference type="NCBIfam" id="TIGR00656">
    <property type="entry name" value="asp_kin_monofn"/>
    <property type="match status" value="1"/>
</dbReference>
<dbReference type="PANTHER" id="PTHR21499">
    <property type="entry name" value="ASPARTATE KINASE"/>
    <property type="match status" value="1"/>
</dbReference>
<dbReference type="PIRSF" id="PIRSF000726">
    <property type="entry name" value="Asp_kin"/>
    <property type="match status" value="1"/>
</dbReference>
<keyword evidence="7 17" id="KW-0808">Transferase</keyword>
<comment type="similarity">
    <text evidence="5 17">Belongs to the aspartokinase family.</text>
</comment>
<comment type="pathway">
    <text evidence="4 18">Amino-acid biosynthesis; L-threonine biosynthesis; L-threonine from L-aspartate: step 1/5.</text>
</comment>
<dbReference type="OrthoDB" id="9799110at2"/>
<gene>
    <name evidence="20" type="ORF">HNQ44_002120</name>
</gene>
<evidence type="ECO:0000256" key="3">
    <source>
        <dbReference type="ARBA" id="ARBA00004986"/>
    </source>
</evidence>
<dbReference type="PROSITE" id="PS00324">
    <property type="entry name" value="ASPARTOKINASE"/>
    <property type="match status" value="1"/>
</dbReference>
<dbReference type="NCBIfam" id="NF005155">
    <property type="entry name" value="PRK06635.1-4"/>
    <property type="match status" value="1"/>
</dbReference>
<evidence type="ECO:0000256" key="13">
    <source>
        <dbReference type="ARBA" id="ARBA00023154"/>
    </source>
</evidence>
<dbReference type="InterPro" id="IPR001048">
    <property type="entry name" value="Asp/Glu/Uridylate_kinase"/>
</dbReference>
<evidence type="ECO:0000256" key="2">
    <source>
        <dbReference type="ARBA" id="ARBA00004766"/>
    </source>
</evidence>
<dbReference type="SUPFAM" id="SSF53633">
    <property type="entry name" value="Carbamate kinase-like"/>
    <property type="match status" value="1"/>
</dbReference>
<feature type="binding site" evidence="16">
    <location>
        <position position="179"/>
    </location>
    <ligand>
        <name>ATP</name>
        <dbReference type="ChEBI" id="CHEBI:30616"/>
    </ligand>
</feature>
<dbReference type="InterPro" id="IPR036393">
    <property type="entry name" value="AceGlu_kinase-like_sf"/>
</dbReference>
<evidence type="ECO:0000256" key="1">
    <source>
        <dbReference type="ARBA" id="ARBA00003121"/>
    </source>
</evidence>
<dbReference type="FunFam" id="3.30.2130.10:FF:000001">
    <property type="entry name" value="Bifunctional aspartokinase/homoserine dehydrogenase"/>
    <property type="match status" value="1"/>
</dbReference>
<evidence type="ECO:0000256" key="8">
    <source>
        <dbReference type="ARBA" id="ARBA00022737"/>
    </source>
</evidence>
<evidence type="ECO:0000256" key="6">
    <source>
        <dbReference type="ARBA" id="ARBA00022605"/>
    </source>
</evidence>
<feature type="binding site" evidence="16">
    <location>
        <position position="47"/>
    </location>
    <ligand>
        <name>substrate</name>
    </ligand>
</feature>
<evidence type="ECO:0000256" key="4">
    <source>
        <dbReference type="ARBA" id="ARBA00005139"/>
    </source>
</evidence>
<evidence type="ECO:0000256" key="15">
    <source>
        <dbReference type="ARBA" id="ARBA00063835"/>
    </source>
</evidence>
<comment type="function">
    <text evidence="1">Catalyzes the phosphorylation of the beta-carboxyl group of aspartic acid with ATP to yield 4-phospho-L-aspartate, which is involved in the branched biosynthetic pathway leading to the biosynthesis of amino acids threonine, isoleucine and methionine.</text>
</comment>
<dbReference type="UniPathway" id="UPA00034">
    <property type="reaction ID" value="UER00015"/>
</dbReference>
<dbReference type="Pfam" id="PF22468">
    <property type="entry name" value="ACT_9"/>
    <property type="match status" value="1"/>
</dbReference>
<dbReference type="InterPro" id="IPR045865">
    <property type="entry name" value="ACT-like_dom_sf"/>
</dbReference>
<dbReference type="GO" id="GO:0005829">
    <property type="term" value="C:cytosol"/>
    <property type="evidence" value="ECO:0007669"/>
    <property type="project" value="TreeGrafter"/>
</dbReference>
<dbReference type="InterPro" id="IPR054352">
    <property type="entry name" value="ACT_Aspartokinase"/>
</dbReference>
<keyword evidence="8" id="KW-0677">Repeat</keyword>
<proteinExistence type="inferred from homology"/>
<dbReference type="GO" id="GO:0004072">
    <property type="term" value="F:aspartate kinase activity"/>
    <property type="evidence" value="ECO:0007669"/>
    <property type="project" value="UniProtKB-EC"/>
</dbReference>
<evidence type="ECO:0000256" key="16">
    <source>
        <dbReference type="PIRSR" id="PIRSR000726-1"/>
    </source>
</evidence>
<evidence type="ECO:0000256" key="5">
    <source>
        <dbReference type="ARBA" id="ARBA00010122"/>
    </source>
</evidence>
<dbReference type="InterPro" id="IPR041740">
    <property type="entry name" value="AKii-LysC-BS"/>
</dbReference>
<evidence type="ECO:0000313" key="20">
    <source>
        <dbReference type="EMBL" id="MBB5180691.1"/>
    </source>
</evidence>
<dbReference type="NCBIfam" id="NF005154">
    <property type="entry name" value="PRK06635.1-2"/>
    <property type="match status" value="1"/>
</dbReference>
<dbReference type="FunFam" id="3.40.1160.10:FF:000002">
    <property type="entry name" value="Aspartokinase"/>
    <property type="match status" value="1"/>
</dbReference>
<evidence type="ECO:0000256" key="11">
    <source>
        <dbReference type="ARBA" id="ARBA00022840"/>
    </source>
</evidence>
<feature type="domain" description="ACT" evidence="19">
    <location>
        <begin position="264"/>
        <end position="347"/>
    </location>
</feature>
<comment type="pathway">
    <text evidence="3 18">Amino-acid biosynthesis; L-methionine biosynthesis via de novo pathway; L-homoserine from L-aspartate: step 1/3.</text>
</comment>
<dbReference type="GO" id="GO:0009090">
    <property type="term" value="P:homoserine biosynthetic process"/>
    <property type="evidence" value="ECO:0007669"/>
    <property type="project" value="TreeGrafter"/>
</dbReference>
<keyword evidence="9 16" id="KW-0547">Nucleotide-binding</keyword>
<keyword evidence="21" id="KW-1185">Reference proteome</keyword>
<comment type="caution">
    <text evidence="20">The sequence shown here is derived from an EMBL/GenBank/DDBJ whole genome shotgun (WGS) entry which is preliminary data.</text>
</comment>
<dbReference type="EMBL" id="JACHHE010000005">
    <property type="protein sequence ID" value="MBB5180691.1"/>
    <property type="molecule type" value="Genomic_DNA"/>
</dbReference>
<feature type="binding site" evidence="16">
    <location>
        <position position="184"/>
    </location>
    <ligand>
        <name>ATP</name>
        <dbReference type="ChEBI" id="CHEBI:30616"/>
    </ligand>
</feature>
<dbReference type="CDD" id="cd04261">
    <property type="entry name" value="AAK_AKii-LysC-BS"/>
    <property type="match status" value="1"/>
</dbReference>
<evidence type="ECO:0000256" key="14">
    <source>
        <dbReference type="ARBA" id="ARBA00047872"/>
    </source>
</evidence>
<evidence type="ECO:0000256" key="10">
    <source>
        <dbReference type="ARBA" id="ARBA00022777"/>
    </source>
</evidence>
<dbReference type="NCBIfam" id="TIGR00657">
    <property type="entry name" value="asp_kinases"/>
    <property type="match status" value="1"/>
</dbReference>
<dbReference type="EC" id="2.7.2.4" evidence="17"/>
<dbReference type="GO" id="GO:0005524">
    <property type="term" value="F:ATP binding"/>
    <property type="evidence" value="ECO:0007669"/>
    <property type="project" value="UniProtKB-KW"/>
</dbReference>
<dbReference type="GO" id="GO:0019877">
    <property type="term" value="P:diaminopimelate biosynthetic process"/>
    <property type="evidence" value="ECO:0007669"/>
    <property type="project" value="UniProtKB-KW"/>
</dbReference>
<evidence type="ECO:0000256" key="9">
    <source>
        <dbReference type="ARBA" id="ARBA00022741"/>
    </source>
</evidence>
<dbReference type="InterPro" id="IPR002912">
    <property type="entry name" value="ACT_dom"/>
</dbReference>
<evidence type="ECO:0000256" key="12">
    <source>
        <dbReference type="ARBA" id="ARBA00022915"/>
    </source>
</evidence>
<accession>A0A7W8CSU4</accession>
<dbReference type="RefSeq" id="WP_135500555.1">
    <property type="nucleotide sequence ID" value="NZ_JACHHE010000005.1"/>
</dbReference>
<keyword evidence="10 17" id="KW-0418">Kinase</keyword>
<dbReference type="PANTHER" id="PTHR21499:SF68">
    <property type="entry name" value="ASPARTOKINASE 2"/>
    <property type="match status" value="1"/>
</dbReference>
<evidence type="ECO:0000256" key="17">
    <source>
        <dbReference type="RuleBase" id="RU003448"/>
    </source>
</evidence>
<dbReference type="UniPathway" id="UPA00050">
    <property type="reaction ID" value="UER00461"/>
</dbReference>
<feature type="binding site" evidence="16">
    <location>
        <position position="74"/>
    </location>
    <ligand>
        <name>substrate</name>
    </ligand>
</feature>
<dbReference type="SUPFAM" id="SSF55021">
    <property type="entry name" value="ACT-like"/>
    <property type="match status" value="2"/>
</dbReference>
<evidence type="ECO:0000256" key="7">
    <source>
        <dbReference type="ARBA" id="ARBA00022679"/>
    </source>
</evidence>
<evidence type="ECO:0000259" key="19">
    <source>
        <dbReference type="PROSITE" id="PS51671"/>
    </source>
</evidence>
<keyword evidence="6 18" id="KW-0028">Amino-acid biosynthesis</keyword>